<evidence type="ECO:0000313" key="1">
    <source>
        <dbReference type="EMBL" id="TGX97811.1"/>
    </source>
</evidence>
<protein>
    <submittedName>
        <fullName evidence="1">Uncharacterized protein</fullName>
    </submittedName>
</protein>
<gene>
    <name evidence="1" type="ORF">E5357_11385</name>
</gene>
<dbReference type="EMBL" id="SRZB01000026">
    <property type="protein sequence ID" value="TGX97811.1"/>
    <property type="molecule type" value="Genomic_DNA"/>
</dbReference>
<evidence type="ECO:0000313" key="2">
    <source>
        <dbReference type="Proteomes" id="UP000307720"/>
    </source>
</evidence>
<sequence length="427" mass="51405">MQKGARKWIEYYWNYVNSDKYKEEKIKRKAEYEKATHDSDKEENIQEEEQADYYEDSIVTHLSICDVLSNDGVTKVLKKLYSLPKKKFKVHNHYKKPSIFHKYDYVHLQYSESGYGCFAEIELLEDKYIKSIKAIWAQINSYFALIEYCFTFKKPLDEDSYNQFVYDNIRNLTSKDYIIWHRISKEEGKRKDDMDYGLAEQMTEESFPLICQHYITSFLYSEQGKNNPLINMEYRIRKAPIDIDRLYLKGIVIAYYNKKSNYVICSDYDKPNYCMLTGNNRFPQFNICEYIATYRNEFFYCFFGYRELKLFEREFSKFSTGRKSIAYNREFKKLLNKLQSVSEVESRKEKDIYTAFNEAWDFYSFGKKQDLKKYHENDIAKYKKIYENNFSYLKVLSEINYTKNNQRLMILTVIISIVAIFISILTA</sequence>
<accession>A0AC61QXP5</accession>
<keyword evidence="2" id="KW-1185">Reference proteome</keyword>
<organism evidence="1 2">
    <name type="scientific">Hominisplanchenecus murintestinalis</name>
    <dbReference type="NCBI Taxonomy" id="2941517"/>
    <lineage>
        <taxon>Bacteria</taxon>
        <taxon>Bacillati</taxon>
        <taxon>Bacillota</taxon>
        <taxon>Clostridia</taxon>
        <taxon>Lachnospirales</taxon>
        <taxon>Lachnospiraceae</taxon>
        <taxon>Hominisplanchenecus</taxon>
    </lineage>
</organism>
<proteinExistence type="predicted"/>
<reference evidence="1" key="1">
    <citation type="submission" date="2019-04" db="EMBL/GenBank/DDBJ databases">
        <title>Microbes associate with the intestines of laboratory mice.</title>
        <authorList>
            <person name="Navarre W."/>
            <person name="Wong E."/>
            <person name="Huang K."/>
            <person name="Tropini C."/>
            <person name="Ng K."/>
            <person name="Yu B."/>
        </authorList>
    </citation>
    <scope>NUCLEOTIDE SEQUENCE</scope>
    <source>
        <strain evidence="1">NM72_1-8</strain>
    </source>
</reference>
<dbReference type="Proteomes" id="UP000307720">
    <property type="component" value="Unassembled WGS sequence"/>
</dbReference>
<comment type="caution">
    <text evidence="1">The sequence shown here is derived from an EMBL/GenBank/DDBJ whole genome shotgun (WGS) entry which is preliminary data.</text>
</comment>
<name>A0AC61QXP5_9FIRM</name>